<dbReference type="RefSeq" id="WP_390354155.1">
    <property type="nucleotide sequence ID" value="NZ_JBHUIZ010000005.1"/>
</dbReference>
<proteinExistence type="predicted"/>
<organism evidence="2 3">
    <name type="scientific">Tigheibacillus halophilus</name>
    <dbReference type="NCBI Taxonomy" id="361280"/>
    <lineage>
        <taxon>Bacteria</taxon>
        <taxon>Bacillati</taxon>
        <taxon>Bacillota</taxon>
        <taxon>Bacilli</taxon>
        <taxon>Bacillales</taxon>
        <taxon>Bacillaceae</taxon>
        <taxon>Tigheibacillus</taxon>
    </lineage>
</organism>
<feature type="region of interest" description="Disordered" evidence="1">
    <location>
        <begin position="1"/>
        <end position="20"/>
    </location>
</feature>
<protein>
    <submittedName>
        <fullName evidence="2">Uncharacterized protein</fullName>
    </submittedName>
</protein>
<name>A0ABU5C6T8_9BACI</name>
<evidence type="ECO:0000256" key="1">
    <source>
        <dbReference type="SAM" id="MobiDB-lite"/>
    </source>
</evidence>
<keyword evidence="3" id="KW-1185">Reference proteome</keyword>
<reference evidence="2 3" key="1">
    <citation type="submission" date="2023-10" db="EMBL/GenBank/DDBJ databases">
        <title>Virgibacillus halophilus 5B73C genome.</title>
        <authorList>
            <person name="Miliotis G."/>
            <person name="Sengupta P."/>
            <person name="Hameed A."/>
            <person name="Chuvochina M."/>
            <person name="Mcdonagh F."/>
            <person name="Simpson A.C."/>
            <person name="Singh N.K."/>
            <person name="Rekha P.D."/>
            <person name="Raman K."/>
            <person name="Hugenholtz P."/>
            <person name="Venkateswaran K."/>
        </authorList>
    </citation>
    <scope>NUCLEOTIDE SEQUENCE [LARGE SCALE GENOMIC DNA]</scope>
    <source>
        <strain evidence="2 3">5B73C</strain>
    </source>
</reference>
<accession>A0ABU5C6T8</accession>
<dbReference type="Proteomes" id="UP001281447">
    <property type="component" value="Unassembled WGS sequence"/>
</dbReference>
<evidence type="ECO:0000313" key="2">
    <source>
        <dbReference type="EMBL" id="MDY0394780.1"/>
    </source>
</evidence>
<comment type="caution">
    <text evidence="2">The sequence shown here is derived from an EMBL/GenBank/DDBJ whole genome shotgun (WGS) entry which is preliminary data.</text>
</comment>
<sequence length="83" mass="9364">MPRRRMSQNKETLPSTEPDLLDFKEGVNDFLDRGAKIAVSFVKQNDGTVSVITTDGDPVEVIGLIDVGKQLVFDDRWRNNNDE</sequence>
<evidence type="ECO:0000313" key="3">
    <source>
        <dbReference type="Proteomes" id="UP001281447"/>
    </source>
</evidence>
<gene>
    <name evidence="2" type="ORF">RWE15_10340</name>
</gene>
<dbReference type="EMBL" id="JAWDIP010000003">
    <property type="protein sequence ID" value="MDY0394780.1"/>
    <property type="molecule type" value="Genomic_DNA"/>
</dbReference>